<dbReference type="InterPro" id="IPR011029">
    <property type="entry name" value="DEATH-like_dom_sf"/>
</dbReference>
<dbReference type="Gene3D" id="1.10.533.10">
    <property type="entry name" value="Death Domain, Fas"/>
    <property type="match status" value="1"/>
</dbReference>
<feature type="compositionally biased region" description="Low complexity" evidence="1">
    <location>
        <begin position="476"/>
        <end position="488"/>
    </location>
</feature>
<dbReference type="AlphaFoldDB" id="A0AA35RLX5"/>
<dbReference type="GO" id="GO:0007165">
    <property type="term" value="P:signal transduction"/>
    <property type="evidence" value="ECO:0007669"/>
    <property type="project" value="InterPro"/>
</dbReference>
<feature type="transmembrane region" description="Helical" evidence="2">
    <location>
        <begin position="310"/>
        <end position="335"/>
    </location>
</feature>
<feature type="chain" id="PRO_5041441911" description="Netrin receptor UNC5" evidence="3">
    <location>
        <begin position="17"/>
        <end position="1052"/>
    </location>
</feature>
<dbReference type="Proteomes" id="UP001174909">
    <property type="component" value="Unassembled WGS sequence"/>
</dbReference>
<name>A0AA35RLX5_GEOBA</name>
<feature type="signal peptide" evidence="3">
    <location>
        <begin position="1"/>
        <end position="16"/>
    </location>
</feature>
<keyword evidence="3" id="KW-0732">Signal</keyword>
<organism evidence="6 7">
    <name type="scientific">Geodia barretti</name>
    <name type="common">Barrett's horny sponge</name>
    <dbReference type="NCBI Taxonomy" id="519541"/>
    <lineage>
        <taxon>Eukaryota</taxon>
        <taxon>Metazoa</taxon>
        <taxon>Porifera</taxon>
        <taxon>Demospongiae</taxon>
        <taxon>Heteroscleromorpha</taxon>
        <taxon>Tetractinellida</taxon>
        <taxon>Astrophorina</taxon>
        <taxon>Geodiidae</taxon>
        <taxon>Geodia</taxon>
    </lineage>
</organism>
<evidence type="ECO:0000256" key="2">
    <source>
        <dbReference type="SAM" id="Phobius"/>
    </source>
</evidence>
<keyword evidence="2" id="KW-0812">Transmembrane</keyword>
<dbReference type="PROSITE" id="PS50017">
    <property type="entry name" value="DEATH_DOMAIN"/>
    <property type="match status" value="1"/>
</dbReference>
<dbReference type="InterPro" id="IPR007110">
    <property type="entry name" value="Ig-like_dom"/>
</dbReference>
<dbReference type="EMBL" id="CASHTH010001265">
    <property type="protein sequence ID" value="CAI8013492.1"/>
    <property type="molecule type" value="Genomic_DNA"/>
</dbReference>
<dbReference type="InterPro" id="IPR000906">
    <property type="entry name" value="ZU5_dom"/>
</dbReference>
<feature type="domain" description="Death" evidence="4">
    <location>
        <begin position="974"/>
        <end position="1033"/>
    </location>
</feature>
<evidence type="ECO:0000259" key="4">
    <source>
        <dbReference type="PROSITE" id="PS50017"/>
    </source>
</evidence>
<evidence type="ECO:0000256" key="1">
    <source>
        <dbReference type="SAM" id="MobiDB-lite"/>
    </source>
</evidence>
<dbReference type="InterPro" id="IPR003599">
    <property type="entry name" value="Ig_sub"/>
</dbReference>
<evidence type="ECO:0000259" key="5">
    <source>
        <dbReference type="PROSITE" id="PS50835"/>
    </source>
</evidence>
<dbReference type="Gene3D" id="2.60.40.10">
    <property type="entry name" value="Immunoglobulins"/>
    <property type="match status" value="1"/>
</dbReference>
<proteinExistence type="predicted"/>
<keyword evidence="2" id="KW-1133">Transmembrane helix</keyword>
<keyword evidence="7" id="KW-1185">Reference proteome</keyword>
<dbReference type="InterPro" id="IPR000488">
    <property type="entry name" value="Death_dom"/>
</dbReference>
<feature type="compositionally biased region" description="Low complexity" evidence="1">
    <location>
        <begin position="373"/>
        <end position="390"/>
    </location>
</feature>
<accession>A0AA35RLX5</accession>
<dbReference type="SMART" id="SM00409">
    <property type="entry name" value="IG"/>
    <property type="match status" value="1"/>
</dbReference>
<comment type="caution">
    <text evidence="6">The sequence shown here is derived from an EMBL/GenBank/DDBJ whole genome shotgun (WGS) entry which is preliminary data.</text>
</comment>
<evidence type="ECO:0000313" key="6">
    <source>
        <dbReference type="EMBL" id="CAI8013492.1"/>
    </source>
</evidence>
<dbReference type="InterPro" id="IPR013783">
    <property type="entry name" value="Ig-like_fold"/>
</dbReference>
<feature type="region of interest" description="Disordered" evidence="1">
    <location>
        <begin position="345"/>
        <end position="407"/>
    </location>
</feature>
<feature type="domain" description="Ig-like" evidence="5">
    <location>
        <begin position="145"/>
        <end position="226"/>
    </location>
</feature>
<protein>
    <recommendedName>
        <fullName evidence="8">Netrin receptor UNC5</fullName>
    </recommendedName>
</protein>
<dbReference type="Pfam" id="PF00791">
    <property type="entry name" value="ZU5"/>
    <property type="match status" value="1"/>
</dbReference>
<feature type="compositionally biased region" description="Polar residues" evidence="1">
    <location>
        <begin position="489"/>
        <end position="509"/>
    </location>
</feature>
<evidence type="ECO:0000313" key="7">
    <source>
        <dbReference type="Proteomes" id="UP001174909"/>
    </source>
</evidence>
<feature type="compositionally biased region" description="Polar residues" evidence="1">
    <location>
        <begin position="536"/>
        <end position="549"/>
    </location>
</feature>
<dbReference type="Gene3D" id="2.60.220.30">
    <property type="match status" value="1"/>
</dbReference>
<feature type="region of interest" description="Disordered" evidence="1">
    <location>
        <begin position="459"/>
        <end position="549"/>
    </location>
</feature>
<dbReference type="SUPFAM" id="SSF48726">
    <property type="entry name" value="Immunoglobulin"/>
    <property type="match status" value="1"/>
</dbReference>
<dbReference type="PROSITE" id="PS50835">
    <property type="entry name" value="IG_LIKE"/>
    <property type="match status" value="1"/>
</dbReference>
<evidence type="ECO:0000256" key="3">
    <source>
        <dbReference type="SAM" id="SignalP"/>
    </source>
</evidence>
<feature type="region of interest" description="Disordered" evidence="1">
    <location>
        <begin position="425"/>
        <end position="447"/>
    </location>
</feature>
<reference evidence="6" key="1">
    <citation type="submission" date="2023-03" db="EMBL/GenBank/DDBJ databases">
        <authorList>
            <person name="Steffen K."/>
            <person name="Cardenas P."/>
        </authorList>
    </citation>
    <scope>NUCLEOTIDE SEQUENCE</scope>
</reference>
<dbReference type="InterPro" id="IPR036179">
    <property type="entry name" value="Ig-like_dom_sf"/>
</dbReference>
<feature type="compositionally biased region" description="Low complexity" evidence="1">
    <location>
        <begin position="398"/>
        <end position="407"/>
    </location>
</feature>
<keyword evidence="2" id="KW-0472">Membrane</keyword>
<sequence length="1052" mass="116845">MKRLLILLLWQTHWYSTRLWIHARSVPRSSGHVGLLANFTVDTDRRVELLRRLNPNLVTLSCRNQSTLTVLAEADFWVTHDPASESAVPVELTATLESAAVPYHYPSLLAEIAFRMQPDIEGYFFCGDLQSMIRSENSAILLAYPAPHDNYVDCYPANVNQSIVLNCPFQRGLLEQFYTFVWIRHDFMLVFDSSTDYLREGFTANSSDFSLTIPEVSYSHRGRYTCWLQVHNPGSNTFISPAISLRLEIERGNSTPEVCPQPVAQTTVFFRTSTGTFVTPSVTVSPMKTENNSRTVKISNKRVTFYFPKVAIIFVTLLGGVIIVALVSCVPYGLYHRRRKRTVKWKPNDRSNHRANGNSFERPTPSGADLQANNSINESNSSSKTSDSPSIAPSPNVSSYASLTGSSGSGPLREVCIAEVHDVSGSSTVSSSSEHGMLERAPSSTIIAQSTIPSTGIVTSSSIGTLVPNTHEPESIQEQSENPQPEQECTSTHTPNHTLEVSSLRNSSRIAPADLPIKTPLLHSSSRPSTPKRYSGPSSSVTSAFHSGLTMNPLSPGSYRTYGRSNPGQSADTMVLLQPTEDYQDDSNNFVFLGSTQVLVCDSQGGKYEVSEQGISVRIPPNALDTEAHIEVGVAIHGSFKFPASRQPISAIVWLVVRGNSDFVFRKPVEIQLPHFLDLSNSDIDEKGDEFGLGFITTNEETDRRQQLIFTEGPSENVVYLQRSAKVIMDRFCFVCLSAKESVISERSKYLLTQVFHNPTKALQWDFHLCVSYNLDSFAKMIRDQYSKQNPMIKFKGTPFKFAPSTTKGAELLRIRVNYETTAKGWVIAFQNSQKVKKSAIHEIWENDVSDLEAKLKLKAYPPRISATVSGDAAFDNVKALVSFEGAFDQESLVGEVPFVLPKQYVDENKERLNFLRSQSLPTPDSTTGMELVAFNKSLSGPPNVAEQPSAIPDQPNNLELVEVMKMILAKFTSWPILIQALGIPEHRGQEILQETQGVKTQILKILNTWVEMHTSDRTCTRTNLATVLRKVDDSLIPAARLLEKITYGIES</sequence>
<evidence type="ECO:0008006" key="8">
    <source>
        <dbReference type="Google" id="ProtNLM"/>
    </source>
</evidence>
<gene>
    <name evidence="6" type="ORF">GBAR_LOCUS8546</name>
</gene>